<comment type="caution">
    <text evidence="2">The sequence shown here is derived from an EMBL/GenBank/DDBJ whole genome shotgun (WGS) entry which is preliminary data.</text>
</comment>
<feature type="signal peptide" evidence="1">
    <location>
        <begin position="1"/>
        <end position="29"/>
    </location>
</feature>
<dbReference type="EMBL" id="NPKH01000037">
    <property type="protein sequence ID" value="PAP92117.1"/>
    <property type="molecule type" value="Genomic_DNA"/>
</dbReference>
<keyword evidence="3" id="KW-1185">Reference proteome</keyword>
<sequence>MLYFSRFKMTLIWVAVAIAGVLGAPSLFAASPLAKQQPDWMPKLERAIGLDQHGGSHILLSLDLDDLIKGRLETTRDEIRSLLKKARWQDQSD</sequence>
<gene>
    <name evidence="2" type="ORF">CIT31_29550</name>
</gene>
<proteinExistence type="predicted"/>
<protein>
    <submittedName>
        <fullName evidence="2">Uncharacterized protein</fullName>
    </submittedName>
</protein>
<reference evidence="2 3" key="1">
    <citation type="submission" date="2017-08" db="EMBL/GenBank/DDBJ databases">
        <title>Mesorhizobium wenxinae sp. nov., a novel rhizobial species isolated from root nodules of chickpea (Cicer arietinum L.).</title>
        <authorList>
            <person name="Zhang J."/>
        </authorList>
    </citation>
    <scope>NUCLEOTIDE SEQUENCE [LARGE SCALE GENOMIC DNA]</scope>
    <source>
        <strain evidence="3">WYCCWR 10019</strain>
    </source>
</reference>
<evidence type="ECO:0000313" key="2">
    <source>
        <dbReference type="EMBL" id="PAP92117.1"/>
    </source>
</evidence>
<keyword evidence="1" id="KW-0732">Signal</keyword>
<evidence type="ECO:0000256" key="1">
    <source>
        <dbReference type="SAM" id="SignalP"/>
    </source>
</evidence>
<organism evidence="2 3">
    <name type="scientific">Mesorhizobium wenxiniae</name>
    <dbReference type="NCBI Taxonomy" id="2014805"/>
    <lineage>
        <taxon>Bacteria</taxon>
        <taxon>Pseudomonadati</taxon>
        <taxon>Pseudomonadota</taxon>
        <taxon>Alphaproteobacteria</taxon>
        <taxon>Hyphomicrobiales</taxon>
        <taxon>Phyllobacteriaceae</taxon>
        <taxon>Mesorhizobium</taxon>
    </lineage>
</organism>
<name>A0A271KAA8_9HYPH</name>
<feature type="chain" id="PRO_5013012686" evidence="1">
    <location>
        <begin position="30"/>
        <end position="93"/>
    </location>
</feature>
<evidence type="ECO:0000313" key="3">
    <source>
        <dbReference type="Proteomes" id="UP000215931"/>
    </source>
</evidence>
<dbReference type="AlphaFoldDB" id="A0A271KAA8"/>
<dbReference type="Proteomes" id="UP000215931">
    <property type="component" value="Unassembled WGS sequence"/>
</dbReference>
<accession>A0A271KAA8</accession>